<reference evidence="2 3" key="1">
    <citation type="submission" date="2019-05" db="EMBL/GenBank/DDBJ databases">
        <title>Another draft genome of Portunus trituberculatus and its Hox gene families provides insights of decapod evolution.</title>
        <authorList>
            <person name="Jeong J.-H."/>
            <person name="Song I."/>
            <person name="Kim S."/>
            <person name="Choi T."/>
            <person name="Kim D."/>
            <person name="Ryu S."/>
            <person name="Kim W."/>
        </authorList>
    </citation>
    <scope>NUCLEOTIDE SEQUENCE [LARGE SCALE GENOMIC DNA]</scope>
    <source>
        <tissue evidence="2">Muscle</tissue>
    </source>
</reference>
<protein>
    <submittedName>
        <fullName evidence="2">Uncharacterized protein</fullName>
    </submittedName>
</protein>
<gene>
    <name evidence="2" type="ORF">E2C01_065873</name>
</gene>
<feature type="region of interest" description="Disordered" evidence="1">
    <location>
        <begin position="45"/>
        <end position="95"/>
    </location>
</feature>
<evidence type="ECO:0000313" key="3">
    <source>
        <dbReference type="Proteomes" id="UP000324222"/>
    </source>
</evidence>
<comment type="caution">
    <text evidence="2">The sequence shown here is derived from an EMBL/GenBank/DDBJ whole genome shotgun (WGS) entry which is preliminary data.</text>
</comment>
<dbReference type="EMBL" id="VSRR010033160">
    <property type="protein sequence ID" value="MPC71591.1"/>
    <property type="molecule type" value="Genomic_DNA"/>
</dbReference>
<dbReference type="Proteomes" id="UP000324222">
    <property type="component" value="Unassembled WGS sequence"/>
</dbReference>
<dbReference type="AlphaFoldDB" id="A0A5B7HFQ9"/>
<name>A0A5B7HFQ9_PORTR</name>
<proteinExistence type="predicted"/>
<evidence type="ECO:0000313" key="2">
    <source>
        <dbReference type="EMBL" id="MPC71591.1"/>
    </source>
</evidence>
<evidence type="ECO:0000256" key="1">
    <source>
        <dbReference type="SAM" id="MobiDB-lite"/>
    </source>
</evidence>
<accession>A0A5B7HFQ9</accession>
<sequence>MAPSIPVHTSRPESNPFSSNLCELLRTMYPARRLRSMCNSPPWSHAGHPASLPHYGASSELMDQSSGRTETTKHTPHTGKVKPQSLELHPTPIYC</sequence>
<keyword evidence="3" id="KW-1185">Reference proteome</keyword>
<organism evidence="2 3">
    <name type="scientific">Portunus trituberculatus</name>
    <name type="common">Swimming crab</name>
    <name type="synonym">Neptunus trituberculatus</name>
    <dbReference type="NCBI Taxonomy" id="210409"/>
    <lineage>
        <taxon>Eukaryota</taxon>
        <taxon>Metazoa</taxon>
        <taxon>Ecdysozoa</taxon>
        <taxon>Arthropoda</taxon>
        <taxon>Crustacea</taxon>
        <taxon>Multicrustacea</taxon>
        <taxon>Malacostraca</taxon>
        <taxon>Eumalacostraca</taxon>
        <taxon>Eucarida</taxon>
        <taxon>Decapoda</taxon>
        <taxon>Pleocyemata</taxon>
        <taxon>Brachyura</taxon>
        <taxon>Eubrachyura</taxon>
        <taxon>Portunoidea</taxon>
        <taxon>Portunidae</taxon>
        <taxon>Portuninae</taxon>
        <taxon>Portunus</taxon>
    </lineage>
</organism>